<dbReference type="EMBL" id="ATHL01000076">
    <property type="protein sequence ID" value="EQB15276.1"/>
    <property type="molecule type" value="Genomic_DNA"/>
</dbReference>
<comment type="caution">
    <text evidence="1">The sequence shown here is derived from an EMBL/GenBank/DDBJ whole genome shotgun (WGS) entry which is preliminary data.</text>
</comment>
<organism evidence="1 2">
    <name type="scientific">Novosphingobium lindaniclasticum LE124</name>
    <dbReference type="NCBI Taxonomy" id="1096930"/>
    <lineage>
        <taxon>Bacteria</taxon>
        <taxon>Pseudomonadati</taxon>
        <taxon>Pseudomonadota</taxon>
        <taxon>Alphaproteobacteria</taxon>
        <taxon>Sphingomonadales</taxon>
        <taxon>Sphingomonadaceae</taxon>
        <taxon>Novosphingobium</taxon>
    </lineage>
</organism>
<gene>
    <name evidence="1" type="ORF">L284_11615</name>
</gene>
<dbReference type="AlphaFoldDB" id="T0HFZ8"/>
<accession>T0HFZ8</accession>
<evidence type="ECO:0000313" key="1">
    <source>
        <dbReference type="EMBL" id="EQB15276.1"/>
    </source>
</evidence>
<proteinExistence type="predicted"/>
<dbReference type="Proteomes" id="UP000015527">
    <property type="component" value="Unassembled WGS sequence"/>
</dbReference>
<protein>
    <recommendedName>
        <fullName evidence="3">DUF2188 domain-containing protein</fullName>
    </recommendedName>
</protein>
<reference evidence="1 2" key="1">
    <citation type="journal article" date="2013" name="Genome Announc.">
        <title>Genome Sequence of Novosphingobium lindaniclasticum LE124T, Isolated from a Hexachlorocyclohexane Dumpsite.</title>
        <authorList>
            <person name="Saxena A."/>
            <person name="Nayyar N."/>
            <person name="Sangwan N."/>
            <person name="Kumari R."/>
            <person name="Khurana J.P."/>
            <person name="Lal R."/>
        </authorList>
    </citation>
    <scope>NUCLEOTIDE SEQUENCE [LARGE SCALE GENOMIC DNA]</scope>
    <source>
        <strain evidence="1 2">LE124</strain>
    </source>
</reference>
<dbReference type="PATRIC" id="fig|1096930.3.peg.2308"/>
<sequence>MLQSDFHVVRKGLEWAVSLHGVFLAAFETQRAAINRAIDAAHQVGMKGHKATVVLADDHASPRTHWVFGHHPYPPTA</sequence>
<keyword evidence="2" id="KW-1185">Reference proteome</keyword>
<name>T0HFZ8_9SPHN</name>
<evidence type="ECO:0008006" key="3">
    <source>
        <dbReference type="Google" id="ProtNLM"/>
    </source>
</evidence>
<evidence type="ECO:0000313" key="2">
    <source>
        <dbReference type="Proteomes" id="UP000015527"/>
    </source>
</evidence>